<dbReference type="InterPro" id="IPR036812">
    <property type="entry name" value="NAD(P)_OxRdtase_dom_sf"/>
</dbReference>
<dbReference type="PANTHER" id="PTHR43364:SF18">
    <property type="entry name" value="OXIDOREDUCTASE"/>
    <property type="match status" value="1"/>
</dbReference>
<protein>
    <submittedName>
        <fullName evidence="2">Aldo/keto reductase</fullName>
    </submittedName>
</protein>
<name>A0ABT7A6V8_9ACTN</name>
<reference evidence="2 3" key="1">
    <citation type="submission" date="2023-05" db="EMBL/GenBank/DDBJ databases">
        <title>Streptantibioticus silvisoli sp. nov., acidotolerant actinomycetes 1 from pine litter.</title>
        <authorList>
            <person name="Swiecimska M."/>
            <person name="Golinska P."/>
            <person name="Sangal V."/>
            <person name="Wachnowicz B."/>
            <person name="Goodfellow M."/>
        </authorList>
    </citation>
    <scope>NUCLEOTIDE SEQUENCE [LARGE SCALE GENOMIC DNA]</scope>
    <source>
        <strain evidence="2 3">DSM 42109</strain>
    </source>
</reference>
<dbReference type="RefSeq" id="WP_274038740.1">
    <property type="nucleotide sequence ID" value="NZ_JANCPR020000039.1"/>
</dbReference>
<dbReference type="SUPFAM" id="SSF51430">
    <property type="entry name" value="NAD(P)-linked oxidoreductase"/>
    <property type="match status" value="1"/>
</dbReference>
<evidence type="ECO:0000313" key="2">
    <source>
        <dbReference type="EMBL" id="MDJ1136363.1"/>
    </source>
</evidence>
<keyword evidence="3" id="KW-1185">Reference proteome</keyword>
<evidence type="ECO:0000259" key="1">
    <source>
        <dbReference type="Pfam" id="PF00248"/>
    </source>
</evidence>
<evidence type="ECO:0000313" key="3">
    <source>
        <dbReference type="Proteomes" id="UP001214441"/>
    </source>
</evidence>
<dbReference type="PANTHER" id="PTHR43364">
    <property type="entry name" value="NADH-SPECIFIC METHYLGLYOXAL REDUCTASE-RELATED"/>
    <property type="match status" value="1"/>
</dbReference>
<gene>
    <name evidence="2" type="ORF">NMN56_031335</name>
</gene>
<sequence>MELRHLGHTGLRVSRIGLGTLNWARGSGEHASAGQYGRHEEHEENAADQLKTFWEAGGTLVDTADVYGDGEAEYLLGRLLDNLVPRRDLVIATKAGSVPDPDRRLDCSRGHLLAALDASLERLGTDHVDLWQLHAFDPATPTDETLQALDTAVSSGRARYAGVASFSGWQLAKAATWQLASSGPRARLASAQMEYSLLQRGIEREVLPAALDLGIGLLPSSPLGRGVLTGKYRQPGPPPAGSRADSDRLAMFVEPYLDEPASRIVDAVAIAADGLALPPLQVALAWVRDRPGVVAPLVGARTSQQLAAALSVEGLSLPEEIREALDDVSAPLHRYPDHDWSEL</sequence>
<accession>A0ABT7A6V8</accession>
<dbReference type="Gene3D" id="3.20.20.100">
    <property type="entry name" value="NADP-dependent oxidoreductase domain"/>
    <property type="match status" value="1"/>
</dbReference>
<dbReference type="EMBL" id="JANCPR020000039">
    <property type="protein sequence ID" value="MDJ1136363.1"/>
    <property type="molecule type" value="Genomic_DNA"/>
</dbReference>
<comment type="caution">
    <text evidence="2">The sequence shown here is derived from an EMBL/GenBank/DDBJ whole genome shotgun (WGS) entry which is preliminary data.</text>
</comment>
<proteinExistence type="predicted"/>
<dbReference type="InterPro" id="IPR050523">
    <property type="entry name" value="AKR_Detox_Biosynth"/>
</dbReference>
<feature type="domain" description="NADP-dependent oxidoreductase" evidence="1">
    <location>
        <begin position="16"/>
        <end position="328"/>
    </location>
</feature>
<organism evidence="2 3">
    <name type="scientific">Streptomyces iconiensis</name>
    <dbReference type="NCBI Taxonomy" id="1384038"/>
    <lineage>
        <taxon>Bacteria</taxon>
        <taxon>Bacillati</taxon>
        <taxon>Actinomycetota</taxon>
        <taxon>Actinomycetes</taxon>
        <taxon>Kitasatosporales</taxon>
        <taxon>Streptomycetaceae</taxon>
        <taxon>Streptomyces</taxon>
    </lineage>
</organism>
<dbReference type="InterPro" id="IPR023210">
    <property type="entry name" value="NADP_OxRdtase_dom"/>
</dbReference>
<dbReference type="Pfam" id="PF00248">
    <property type="entry name" value="Aldo_ket_red"/>
    <property type="match status" value="1"/>
</dbReference>
<dbReference type="Proteomes" id="UP001214441">
    <property type="component" value="Unassembled WGS sequence"/>
</dbReference>